<keyword evidence="9" id="KW-1185">Reference proteome</keyword>
<dbReference type="InterPro" id="IPR006076">
    <property type="entry name" value="FAD-dep_OxRdtase"/>
</dbReference>
<proteinExistence type="inferred from homology"/>
<organism evidence="8 9">
    <name type="scientific">Paracoccus onubensis</name>
    <dbReference type="NCBI Taxonomy" id="1675788"/>
    <lineage>
        <taxon>Bacteria</taxon>
        <taxon>Pseudomonadati</taxon>
        <taxon>Pseudomonadota</taxon>
        <taxon>Alphaproteobacteria</taxon>
        <taxon>Rhodobacterales</taxon>
        <taxon>Paracoccaceae</taxon>
        <taxon>Paracoccus</taxon>
    </lineage>
</organism>
<evidence type="ECO:0000256" key="2">
    <source>
        <dbReference type="ARBA" id="ARBA00007330"/>
    </source>
</evidence>
<dbReference type="InterPro" id="IPR036188">
    <property type="entry name" value="FAD/NAD-bd_sf"/>
</dbReference>
<protein>
    <submittedName>
        <fullName evidence="8">Glycerol-3-phosphate dehydrogenase/oxidase</fullName>
    </submittedName>
</protein>
<dbReference type="EMBL" id="QZCG01000001">
    <property type="protein sequence ID" value="RJE89276.1"/>
    <property type="molecule type" value="Genomic_DNA"/>
</dbReference>
<dbReference type="OrthoDB" id="9766796at2"/>
<evidence type="ECO:0000256" key="1">
    <source>
        <dbReference type="ARBA" id="ARBA00001974"/>
    </source>
</evidence>
<dbReference type="InterPro" id="IPR038299">
    <property type="entry name" value="DAO_C_sf"/>
</dbReference>
<gene>
    <name evidence="8" type="ORF">D3P04_01125</name>
</gene>
<evidence type="ECO:0000259" key="6">
    <source>
        <dbReference type="Pfam" id="PF01266"/>
    </source>
</evidence>
<evidence type="ECO:0000313" key="8">
    <source>
        <dbReference type="EMBL" id="RJE89276.1"/>
    </source>
</evidence>
<dbReference type="Proteomes" id="UP000284202">
    <property type="component" value="Unassembled WGS sequence"/>
</dbReference>
<feature type="domain" description="Alpha-glycerophosphate oxidase C-terminal" evidence="7">
    <location>
        <begin position="404"/>
        <end position="525"/>
    </location>
</feature>
<keyword evidence="4" id="KW-0274">FAD</keyword>
<dbReference type="SUPFAM" id="SSF51905">
    <property type="entry name" value="FAD/NAD(P)-binding domain"/>
    <property type="match status" value="1"/>
</dbReference>
<sequence length="552" mass="60016">MTDIHETDVLIIGGGINGCGVFRDLSAQGVTCLLLERNDFCAGASAGSSRLMHGGLKYLETGEFRLVRESAEERNRLLRNAAHYVSPLPSLVPVRSRFGGLWASAARFFGMNARLDDRGGVILRLGLTLYDLYGRRFRSMPRHRMLGRRRLDALVAGLSPEIIGAGLYYEGRISHAERLGLELLLDGEEMHPASHALNHVEILGAEGGVISYRHGGAVHRVRPRAIVNAGGAWIDVVNDALGIPSRLMGGSKGAHLVVENPALLKALNGHMIYFGTADGRVNLLYPFMGRVLIGSTDHRIDHPDDAACSDDEADYLCAAVGEIFSAIPVTPEQIRHRFSGVRPLPRADGDIGMVTRDHSIVELELDSGIPVLCLIGGKWTTFRGFSEQAADRLLELTGRPRLRKTDDMQIGGGRDYPDAAGREAWIGRRADSSSLAPVRVGMLLSRYGTRLDRMLPELTGGETPLVHLPDYSREELEWLCRNERVITLADLLLRRTGIAISGDLTPEVAEEVAGIAAQVFGWDAAGKQAEIDALSPGACRVEAEPPVACVPR</sequence>
<evidence type="ECO:0000256" key="3">
    <source>
        <dbReference type="ARBA" id="ARBA00022630"/>
    </source>
</evidence>
<feature type="domain" description="FAD dependent oxidoreductase" evidence="6">
    <location>
        <begin position="8"/>
        <end position="355"/>
    </location>
</feature>
<evidence type="ECO:0000256" key="5">
    <source>
        <dbReference type="ARBA" id="ARBA00023002"/>
    </source>
</evidence>
<dbReference type="Pfam" id="PF16901">
    <property type="entry name" value="DAO_C"/>
    <property type="match status" value="1"/>
</dbReference>
<dbReference type="PANTHER" id="PTHR11985">
    <property type="entry name" value="GLYCEROL-3-PHOSPHATE DEHYDROGENASE"/>
    <property type="match status" value="1"/>
</dbReference>
<dbReference type="Gene3D" id="1.10.8.870">
    <property type="entry name" value="Alpha-glycerophosphate oxidase, cap domain"/>
    <property type="match status" value="1"/>
</dbReference>
<comment type="cofactor">
    <cofactor evidence="1">
        <name>FAD</name>
        <dbReference type="ChEBI" id="CHEBI:57692"/>
    </cofactor>
</comment>
<dbReference type="PRINTS" id="PR01001">
    <property type="entry name" value="FADG3PDH"/>
</dbReference>
<evidence type="ECO:0000256" key="4">
    <source>
        <dbReference type="ARBA" id="ARBA00022827"/>
    </source>
</evidence>
<dbReference type="Gene3D" id="3.30.9.10">
    <property type="entry name" value="D-Amino Acid Oxidase, subunit A, domain 2"/>
    <property type="match status" value="1"/>
</dbReference>
<dbReference type="PANTHER" id="PTHR11985:SF15">
    <property type="entry name" value="GLYCEROL-3-PHOSPHATE DEHYDROGENASE, MITOCHONDRIAL"/>
    <property type="match status" value="1"/>
</dbReference>
<keyword evidence="3" id="KW-0285">Flavoprotein</keyword>
<comment type="caution">
    <text evidence="8">The sequence shown here is derived from an EMBL/GenBank/DDBJ whole genome shotgun (WGS) entry which is preliminary data.</text>
</comment>
<name>A0A418T839_9RHOB</name>
<keyword evidence="5" id="KW-0560">Oxidoreductase</keyword>
<dbReference type="RefSeq" id="WP_119745059.1">
    <property type="nucleotide sequence ID" value="NZ_QZCG01000001.1"/>
</dbReference>
<dbReference type="Gene3D" id="3.50.50.60">
    <property type="entry name" value="FAD/NAD(P)-binding domain"/>
    <property type="match status" value="1"/>
</dbReference>
<dbReference type="GO" id="GO:0004368">
    <property type="term" value="F:glycerol-3-phosphate dehydrogenase (quinone) activity"/>
    <property type="evidence" value="ECO:0007669"/>
    <property type="project" value="InterPro"/>
</dbReference>
<dbReference type="GO" id="GO:0046168">
    <property type="term" value="P:glycerol-3-phosphate catabolic process"/>
    <property type="evidence" value="ECO:0007669"/>
    <property type="project" value="TreeGrafter"/>
</dbReference>
<accession>A0A418T839</accession>
<reference evidence="9" key="1">
    <citation type="submission" date="2018-09" db="EMBL/GenBank/DDBJ databases">
        <title>Acidovorax cavernicola nov. sp. isolated from Gruta de las Maravillas (Aracena, Spain).</title>
        <authorList>
            <person name="Jurado V."/>
            <person name="Gutierrez-Patricio S."/>
            <person name="Gonzalez-Pimentel J.L."/>
            <person name="Miller A.Z."/>
            <person name="Laiz L."/>
            <person name="Saiz-Jimenez C."/>
        </authorList>
    </citation>
    <scope>NUCLEOTIDE SEQUENCE [LARGE SCALE GENOMIC DNA]</scope>
    <source>
        <strain evidence="9">1011MAR3C25</strain>
    </source>
</reference>
<dbReference type="InterPro" id="IPR031656">
    <property type="entry name" value="DAO_C"/>
</dbReference>
<comment type="similarity">
    <text evidence="2">Belongs to the FAD-dependent glycerol-3-phosphate dehydrogenase family.</text>
</comment>
<dbReference type="InterPro" id="IPR000447">
    <property type="entry name" value="G3P_DH_FAD-dep"/>
</dbReference>
<evidence type="ECO:0000259" key="7">
    <source>
        <dbReference type="Pfam" id="PF16901"/>
    </source>
</evidence>
<dbReference type="Pfam" id="PF01266">
    <property type="entry name" value="DAO"/>
    <property type="match status" value="1"/>
</dbReference>
<dbReference type="AlphaFoldDB" id="A0A418T839"/>
<evidence type="ECO:0000313" key="9">
    <source>
        <dbReference type="Proteomes" id="UP000284202"/>
    </source>
</evidence>